<dbReference type="PROSITE" id="PS51421">
    <property type="entry name" value="RAS"/>
    <property type="match status" value="1"/>
</dbReference>
<dbReference type="SUPFAM" id="SSF52540">
    <property type="entry name" value="P-loop containing nucleoside triphosphate hydrolases"/>
    <property type="match status" value="1"/>
</dbReference>
<comment type="caution">
    <text evidence="5">The sequence shown here is derived from an EMBL/GenBank/DDBJ whole genome shotgun (WGS) entry which is preliminary data.</text>
</comment>
<accession>A0A812B180</accession>
<dbReference type="GO" id="GO:0005525">
    <property type="term" value="F:GTP binding"/>
    <property type="evidence" value="ECO:0007669"/>
    <property type="project" value="InterPro"/>
</dbReference>
<dbReference type="Pfam" id="PF00071">
    <property type="entry name" value="Ras"/>
    <property type="match status" value="1"/>
</dbReference>
<evidence type="ECO:0000256" key="2">
    <source>
        <dbReference type="ARBA" id="ARBA00011984"/>
    </source>
</evidence>
<evidence type="ECO:0000313" key="6">
    <source>
        <dbReference type="Proteomes" id="UP000597762"/>
    </source>
</evidence>
<dbReference type="Gene3D" id="3.40.50.300">
    <property type="entry name" value="P-loop containing nucleotide triphosphate hydrolases"/>
    <property type="match status" value="1"/>
</dbReference>
<dbReference type="GO" id="GO:0003925">
    <property type="term" value="F:G protein activity"/>
    <property type="evidence" value="ECO:0007669"/>
    <property type="project" value="UniProtKB-EC"/>
</dbReference>
<dbReference type="EMBL" id="CAHIKZ030000285">
    <property type="protein sequence ID" value="CAE1166224.1"/>
    <property type="molecule type" value="Genomic_DNA"/>
</dbReference>
<evidence type="ECO:0000256" key="3">
    <source>
        <dbReference type="ARBA" id="ARBA00022801"/>
    </source>
</evidence>
<dbReference type="SMART" id="SM00175">
    <property type="entry name" value="RAB"/>
    <property type="match status" value="1"/>
</dbReference>
<keyword evidence="6" id="KW-1185">Reference proteome</keyword>
<dbReference type="SMART" id="SM00174">
    <property type="entry name" value="RHO"/>
    <property type="match status" value="1"/>
</dbReference>
<reference evidence="5" key="1">
    <citation type="submission" date="2021-01" db="EMBL/GenBank/DDBJ databases">
        <authorList>
            <person name="Li R."/>
            <person name="Bekaert M."/>
        </authorList>
    </citation>
    <scope>NUCLEOTIDE SEQUENCE</scope>
    <source>
        <strain evidence="5">Farmed</strain>
    </source>
</reference>
<comment type="similarity">
    <text evidence="1">Belongs to the small GTPase superfamily. Ras family.</text>
</comment>
<dbReference type="Proteomes" id="UP000597762">
    <property type="component" value="Unassembled WGS sequence"/>
</dbReference>
<evidence type="ECO:0000313" key="5">
    <source>
        <dbReference type="EMBL" id="CAE1166224.1"/>
    </source>
</evidence>
<dbReference type="SMART" id="SM00173">
    <property type="entry name" value="RAS"/>
    <property type="match status" value="1"/>
</dbReference>
<dbReference type="PROSITE" id="PS51419">
    <property type="entry name" value="RAB"/>
    <property type="match status" value="1"/>
</dbReference>
<dbReference type="PANTHER" id="PTHR45704">
    <property type="entry name" value="RAS-LIKE FAMILY MEMBER 11"/>
    <property type="match status" value="1"/>
</dbReference>
<keyword evidence="3" id="KW-0378">Hydrolase</keyword>
<evidence type="ECO:0000256" key="4">
    <source>
        <dbReference type="ARBA" id="ARBA00048098"/>
    </source>
</evidence>
<organism evidence="5 6">
    <name type="scientific">Acanthosepion pharaonis</name>
    <name type="common">Pharaoh cuttlefish</name>
    <name type="synonym">Sepia pharaonis</name>
    <dbReference type="NCBI Taxonomy" id="158019"/>
    <lineage>
        <taxon>Eukaryota</taxon>
        <taxon>Metazoa</taxon>
        <taxon>Spiralia</taxon>
        <taxon>Lophotrochozoa</taxon>
        <taxon>Mollusca</taxon>
        <taxon>Cephalopoda</taxon>
        <taxon>Coleoidea</taxon>
        <taxon>Decapodiformes</taxon>
        <taxon>Sepiida</taxon>
        <taxon>Sepiina</taxon>
        <taxon>Sepiidae</taxon>
        <taxon>Acanthosepion</taxon>
    </lineage>
</organism>
<dbReference type="EC" id="3.6.5.2" evidence="2"/>
<dbReference type="InterPro" id="IPR051065">
    <property type="entry name" value="Ras-related_GTPase"/>
</dbReference>
<dbReference type="InterPro" id="IPR001806">
    <property type="entry name" value="Small_GTPase"/>
</dbReference>
<dbReference type="AlphaFoldDB" id="A0A812B180"/>
<gene>
    <name evidence="5" type="ORF">SPHA_8750</name>
</gene>
<comment type="catalytic activity">
    <reaction evidence="4">
        <text>GTP + H2O = GDP + phosphate + H(+)</text>
        <dbReference type="Rhea" id="RHEA:19669"/>
        <dbReference type="ChEBI" id="CHEBI:15377"/>
        <dbReference type="ChEBI" id="CHEBI:15378"/>
        <dbReference type="ChEBI" id="CHEBI:37565"/>
        <dbReference type="ChEBI" id="CHEBI:43474"/>
        <dbReference type="ChEBI" id="CHEBI:58189"/>
        <dbReference type="EC" id="3.6.5.2"/>
    </reaction>
</comment>
<protein>
    <recommendedName>
        <fullName evidence="2">small monomeric GTPase</fullName>
        <ecNumber evidence="2">3.6.5.2</ecNumber>
    </recommendedName>
</protein>
<dbReference type="OrthoDB" id="6060069at2759"/>
<name>A0A812B180_ACAPH</name>
<dbReference type="InterPro" id="IPR027417">
    <property type="entry name" value="P-loop_NTPase"/>
</dbReference>
<sequence length="220" mass="25384">MKLYTSLKEVGRRLIVGRTSKPLCRAFTEGIKDGDDQKTKKGKNNAFDKWESIDNEPSFIKLYDIYLNTQNEIPGAAAIRSMVEKTDGIVLIYSITDRESFRMVSKLFFVIHEYRDCNNMPLVLVGNKIDEEDNRMVSVTEGRELAFDIGASFYETSAKMNLEVVQAVFHDVIRQVRCVRSRRRMEEQVCGGESITRIKGLVHRLSFRSKKKQIQRKMST</sequence>
<proteinExistence type="inferred from homology"/>
<evidence type="ECO:0000256" key="1">
    <source>
        <dbReference type="ARBA" id="ARBA00008344"/>
    </source>
</evidence>